<sequence length="102" mass="12255">MPRNITDFLASWIPLRCQDYHLKLFQFAIVAWALWTNRNKMAIEHKFPASLTDVLHKIDFFSQKWRGLLPEKDRPGLETTRSSLMEWVRNSILTRDNLIRIW</sequence>
<protein>
    <recommendedName>
        <fullName evidence="3">Reverse transcriptase zinc-binding domain-containing protein</fullName>
    </recommendedName>
</protein>
<evidence type="ECO:0000313" key="2">
    <source>
        <dbReference type="Proteomes" id="UP000823388"/>
    </source>
</evidence>
<name>A0A8T0R7K4_PANVG</name>
<evidence type="ECO:0000313" key="1">
    <source>
        <dbReference type="EMBL" id="KAG2581737.1"/>
    </source>
</evidence>
<dbReference type="AlphaFoldDB" id="A0A8T0R7K4"/>
<dbReference type="Proteomes" id="UP000823388">
    <property type="component" value="Chromosome 6K"/>
</dbReference>
<reference evidence="1" key="1">
    <citation type="submission" date="2020-05" db="EMBL/GenBank/DDBJ databases">
        <title>WGS assembly of Panicum virgatum.</title>
        <authorList>
            <person name="Lovell J.T."/>
            <person name="Jenkins J."/>
            <person name="Shu S."/>
            <person name="Juenger T.E."/>
            <person name="Schmutz J."/>
        </authorList>
    </citation>
    <scope>NUCLEOTIDE SEQUENCE</scope>
    <source>
        <strain evidence="1">AP13</strain>
    </source>
</reference>
<accession>A0A8T0R7K4</accession>
<evidence type="ECO:0008006" key="3">
    <source>
        <dbReference type="Google" id="ProtNLM"/>
    </source>
</evidence>
<gene>
    <name evidence="1" type="ORF">PVAP13_6KG063770</name>
</gene>
<organism evidence="1 2">
    <name type="scientific">Panicum virgatum</name>
    <name type="common">Blackwell switchgrass</name>
    <dbReference type="NCBI Taxonomy" id="38727"/>
    <lineage>
        <taxon>Eukaryota</taxon>
        <taxon>Viridiplantae</taxon>
        <taxon>Streptophyta</taxon>
        <taxon>Embryophyta</taxon>
        <taxon>Tracheophyta</taxon>
        <taxon>Spermatophyta</taxon>
        <taxon>Magnoliopsida</taxon>
        <taxon>Liliopsida</taxon>
        <taxon>Poales</taxon>
        <taxon>Poaceae</taxon>
        <taxon>PACMAD clade</taxon>
        <taxon>Panicoideae</taxon>
        <taxon>Panicodae</taxon>
        <taxon>Paniceae</taxon>
        <taxon>Panicinae</taxon>
        <taxon>Panicum</taxon>
        <taxon>Panicum sect. Hiantes</taxon>
    </lineage>
</organism>
<comment type="caution">
    <text evidence="1">The sequence shown here is derived from an EMBL/GenBank/DDBJ whole genome shotgun (WGS) entry which is preliminary data.</text>
</comment>
<proteinExistence type="predicted"/>
<keyword evidence="2" id="KW-1185">Reference proteome</keyword>
<dbReference type="EMBL" id="CM029047">
    <property type="protein sequence ID" value="KAG2581737.1"/>
    <property type="molecule type" value="Genomic_DNA"/>
</dbReference>